<dbReference type="Proteomes" id="UP000078544">
    <property type="component" value="Unassembled WGS sequence"/>
</dbReference>
<dbReference type="OrthoDB" id="4959284at2759"/>
<proteinExistence type="predicted"/>
<keyword evidence="4" id="KW-1185">Reference proteome</keyword>
<evidence type="ECO:0000256" key="2">
    <source>
        <dbReference type="SAM" id="MobiDB-lite"/>
    </source>
</evidence>
<organism evidence="3 4">
    <name type="scientific">Moelleriella libera RCEF 2490</name>
    <dbReference type="NCBI Taxonomy" id="1081109"/>
    <lineage>
        <taxon>Eukaryota</taxon>
        <taxon>Fungi</taxon>
        <taxon>Dikarya</taxon>
        <taxon>Ascomycota</taxon>
        <taxon>Pezizomycotina</taxon>
        <taxon>Sordariomycetes</taxon>
        <taxon>Hypocreomycetidae</taxon>
        <taxon>Hypocreales</taxon>
        <taxon>Clavicipitaceae</taxon>
        <taxon>Moelleriella</taxon>
    </lineage>
</organism>
<feature type="coiled-coil region" evidence="1">
    <location>
        <begin position="129"/>
        <end position="212"/>
    </location>
</feature>
<dbReference type="EMBL" id="AZGY01000005">
    <property type="protein sequence ID" value="KZZ98456.1"/>
    <property type="molecule type" value="Genomic_DNA"/>
</dbReference>
<gene>
    <name evidence="3" type="ORF">AAL_02974</name>
</gene>
<reference evidence="3 4" key="1">
    <citation type="journal article" date="2016" name="Genome Biol. Evol.">
        <title>Divergent and convergent evolution of fungal pathogenicity.</title>
        <authorList>
            <person name="Shang Y."/>
            <person name="Xiao G."/>
            <person name="Zheng P."/>
            <person name="Cen K."/>
            <person name="Zhan S."/>
            <person name="Wang C."/>
        </authorList>
    </citation>
    <scope>NUCLEOTIDE SEQUENCE [LARGE SCALE GENOMIC DNA]</scope>
    <source>
        <strain evidence="3 4">RCEF 2490</strain>
    </source>
</reference>
<evidence type="ECO:0000313" key="4">
    <source>
        <dbReference type="Proteomes" id="UP000078544"/>
    </source>
</evidence>
<comment type="caution">
    <text evidence="3">The sequence shown here is derived from an EMBL/GenBank/DDBJ whole genome shotgun (WGS) entry which is preliminary data.</text>
</comment>
<evidence type="ECO:0000313" key="3">
    <source>
        <dbReference type="EMBL" id="KZZ98456.1"/>
    </source>
</evidence>
<protein>
    <submittedName>
        <fullName evidence="3">Uncharacterized protein</fullName>
    </submittedName>
</protein>
<dbReference type="AlphaFoldDB" id="A0A168E616"/>
<feature type="region of interest" description="Disordered" evidence="2">
    <location>
        <begin position="395"/>
        <end position="427"/>
    </location>
</feature>
<name>A0A168E616_9HYPO</name>
<keyword evidence="1" id="KW-0175">Coiled coil</keyword>
<evidence type="ECO:0000256" key="1">
    <source>
        <dbReference type="SAM" id="Coils"/>
    </source>
</evidence>
<dbReference type="STRING" id="1081109.A0A168E616"/>
<sequence>MASFSERIWHWSQIKQETRREKSIQEDLHKLAKGGNDNAHHVQHNRTRLLRSQQEKKRHGDCLKTAEDQVIRIVAQIMETQSAQQQRYLPDEDLEAKVEQRLEPFKQFFVDRLEQEVARSTLSLQTKMLERDENFKKQLRDSREQLLAERRRGDEIAKKVKSLGSNMSARVKELNAALDTSQRQLIAEKQRADEMQEQLQHLEQKLSELSCRQVSEAEATVSNLTKINTSLEDAKKSVQKIEDVIDSETPEQKLMRLDMRQCKSNREIAFLYNKLSDFLNVKYAQMAGVSAVPDGLTTDMLAKPAGEELEAALQRFDDTISDDAAVKFGAGTKAPRKGGIILGLKTRAWLRGLQGILIEISADVEEQATDDKPRFEDAQADFQTLKENMEKQASQCAAMREEVESLKTSAASRPSPPPPAPSPVVDDDERMTKMQASLAEYVDGLVRSKLSQAVSSVEELVNMEKGAREEVATRAEKACSAVEMLEKKLEPIARVCGPVDELAETLERINKASGAASVGESDDGSPRGQPSLMTAAFDALEQVGSVHAQHAKQLGLQLRVVNHWQANFNTQPLYQDMVDYMHATLPRGGQEQFAGLNMRVMALEDYVRQGREGSAKRLRVGPAEDRT</sequence>
<feature type="region of interest" description="Disordered" evidence="2">
    <location>
        <begin position="34"/>
        <end position="60"/>
    </location>
</feature>
<accession>A0A168E616</accession>